<keyword evidence="3" id="KW-1185">Reference proteome</keyword>
<reference evidence="2 3" key="1">
    <citation type="journal article" date="2013" name="PLoS ONE">
        <title>Genomic analysis of Melioribacter roseus, facultatively anaerobic organotrophic bacterium representing a novel deep lineage within Bacteriodetes/Chlorobi group.</title>
        <authorList>
            <person name="Kadnikov V.V."/>
            <person name="Mardanov A.V."/>
            <person name="Podosokorskaya O.A."/>
            <person name="Gavrilov S.N."/>
            <person name="Kublanov I.V."/>
            <person name="Beletsky A.V."/>
            <person name="Bonch-Osmolovskaya E.A."/>
            <person name="Ravin N.V."/>
        </authorList>
    </citation>
    <scope>NUCLEOTIDE SEQUENCE [LARGE SCALE GENOMIC DNA]</scope>
    <source>
        <strain evidence="3">JCM 17771 / P3M-2</strain>
    </source>
</reference>
<dbReference type="SUPFAM" id="SSF51182">
    <property type="entry name" value="RmlC-like cupins"/>
    <property type="match status" value="1"/>
</dbReference>
<dbReference type="Proteomes" id="UP000009011">
    <property type="component" value="Chromosome"/>
</dbReference>
<dbReference type="AlphaFoldDB" id="I6YVW6"/>
<dbReference type="Pfam" id="PF07883">
    <property type="entry name" value="Cupin_2"/>
    <property type="match status" value="1"/>
</dbReference>
<dbReference type="InterPro" id="IPR052535">
    <property type="entry name" value="Bacilysin_H2HPP_isomerase"/>
</dbReference>
<dbReference type="EMBL" id="CP003557">
    <property type="protein sequence ID" value="AFN74732.1"/>
    <property type="molecule type" value="Genomic_DNA"/>
</dbReference>
<dbReference type="PATRIC" id="fig|1191523.3.peg.1586"/>
<dbReference type="STRING" id="1191523.MROS_1495"/>
<name>I6YVW6_MELRP</name>
<dbReference type="InterPro" id="IPR025499">
    <property type="entry name" value="KdgF"/>
</dbReference>
<accession>I6YVW6</accession>
<organism evidence="2 3">
    <name type="scientific">Melioribacter roseus (strain DSM 23840 / JCM 17771 / VKM B-2668 / P3M-2)</name>
    <dbReference type="NCBI Taxonomy" id="1191523"/>
    <lineage>
        <taxon>Bacteria</taxon>
        <taxon>Pseudomonadati</taxon>
        <taxon>Ignavibacteriota</taxon>
        <taxon>Ignavibacteria</taxon>
        <taxon>Ignavibacteriales</taxon>
        <taxon>Melioribacteraceae</taxon>
        <taxon>Melioribacter</taxon>
    </lineage>
</organism>
<dbReference type="CDD" id="cd02238">
    <property type="entry name" value="cupin_KdgF"/>
    <property type="match status" value="1"/>
</dbReference>
<dbReference type="HOGENOM" id="CLU_134269_1_1_10"/>
<dbReference type="PIRSF" id="PIRSF029883">
    <property type="entry name" value="KdgF"/>
    <property type="match status" value="1"/>
</dbReference>
<protein>
    <submittedName>
        <fullName evidence="2">Putative pectin degradation protein</fullName>
    </submittedName>
</protein>
<dbReference type="InterPro" id="IPR013096">
    <property type="entry name" value="Cupin_2"/>
</dbReference>
<dbReference type="KEGG" id="mro:MROS_1495"/>
<evidence type="ECO:0000313" key="3">
    <source>
        <dbReference type="Proteomes" id="UP000009011"/>
    </source>
</evidence>
<dbReference type="RefSeq" id="WP_014856166.1">
    <property type="nucleotide sequence ID" value="NC_018178.1"/>
</dbReference>
<dbReference type="Gene3D" id="2.60.120.10">
    <property type="entry name" value="Jelly Rolls"/>
    <property type="match status" value="1"/>
</dbReference>
<dbReference type="PANTHER" id="PTHR40112:SF1">
    <property type="entry name" value="H2HPP ISOMERASE"/>
    <property type="match status" value="1"/>
</dbReference>
<dbReference type="eggNOG" id="COG1917">
    <property type="taxonomic scope" value="Bacteria"/>
</dbReference>
<feature type="domain" description="Cupin type-2" evidence="1">
    <location>
        <begin position="40"/>
        <end position="100"/>
    </location>
</feature>
<proteinExistence type="predicted"/>
<sequence>MEKDFGVTGFIENGNYQWENVGEGVKRKILGYDKDLMLVLVEFDKGAVGYTHKHPHKQISYIVKGSFEVEIEGQKKVLKAGDVFFVQPDLNHSVLALEDSALIDVFNPYREDFIKQ</sequence>
<dbReference type="OrthoDB" id="9811153at2"/>
<gene>
    <name evidence="2" type="ordered locus">MROS_1495</name>
</gene>
<dbReference type="InterPro" id="IPR011051">
    <property type="entry name" value="RmlC_Cupin_sf"/>
</dbReference>
<evidence type="ECO:0000259" key="1">
    <source>
        <dbReference type="Pfam" id="PF07883"/>
    </source>
</evidence>
<dbReference type="InterPro" id="IPR014710">
    <property type="entry name" value="RmlC-like_jellyroll"/>
</dbReference>
<dbReference type="PANTHER" id="PTHR40112">
    <property type="entry name" value="H2HPP ISOMERASE"/>
    <property type="match status" value="1"/>
</dbReference>
<evidence type="ECO:0000313" key="2">
    <source>
        <dbReference type="EMBL" id="AFN74732.1"/>
    </source>
</evidence>